<dbReference type="Proteomes" id="UP000502823">
    <property type="component" value="Unassembled WGS sequence"/>
</dbReference>
<dbReference type="GO" id="GO:0031436">
    <property type="term" value="C:BRCA1-BARD1 complex"/>
    <property type="evidence" value="ECO:0007669"/>
    <property type="project" value="TreeGrafter"/>
</dbReference>
<dbReference type="PANTHER" id="PTHR24171:SF8">
    <property type="entry name" value="BRCA1-ASSOCIATED RING DOMAIN PROTEIN 1"/>
    <property type="match status" value="1"/>
</dbReference>
<dbReference type="InterPro" id="IPR036770">
    <property type="entry name" value="Ankyrin_rpt-contain_sf"/>
</dbReference>
<keyword evidence="5" id="KW-1185">Reference proteome</keyword>
<dbReference type="PANTHER" id="PTHR24171">
    <property type="entry name" value="ANKYRIN REPEAT DOMAIN-CONTAINING PROTEIN 39-RELATED"/>
    <property type="match status" value="1"/>
</dbReference>
<dbReference type="SUPFAM" id="SSF48403">
    <property type="entry name" value="Ankyrin repeat"/>
    <property type="match status" value="1"/>
</dbReference>
<dbReference type="AlphaFoldDB" id="A0A6L2PFN7"/>
<dbReference type="GO" id="GO:0004842">
    <property type="term" value="F:ubiquitin-protein transferase activity"/>
    <property type="evidence" value="ECO:0007669"/>
    <property type="project" value="TreeGrafter"/>
</dbReference>
<dbReference type="Pfam" id="PF13857">
    <property type="entry name" value="Ank_5"/>
    <property type="match status" value="1"/>
</dbReference>
<evidence type="ECO:0000256" key="3">
    <source>
        <dbReference type="PROSITE-ProRule" id="PRU00023"/>
    </source>
</evidence>
<reference evidence="5" key="1">
    <citation type="submission" date="2020-01" db="EMBL/GenBank/DDBJ databases">
        <title>Draft genome sequence of the Termite Coptotermes fromosanus.</title>
        <authorList>
            <person name="Itakura S."/>
            <person name="Yosikawa Y."/>
            <person name="Umezawa K."/>
        </authorList>
    </citation>
    <scope>NUCLEOTIDE SEQUENCE [LARGE SCALE GENOMIC DNA]</scope>
</reference>
<dbReference type="SMART" id="SM00248">
    <property type="entry name" value="ANK"/>
    <property type="match status" value="3"/>
</dbReference>
<dbReference type="PROSITE" id="PS50088">
    <property type="entry name" value="ANK_REPEAT"/>
    <property type="match status" value="1"/>
</dbReference>
<feature type="repeat" description="ANK" evidence="3">
    <location>
        <begin position="217"/>
        <end position="249"/>
    </location>
</feature>
<organism evidence="4 5">
    <name type="scientific">Coptotermes formosanus</name>
    <name type="common">Formosan subterranean termite</name>
    <dbReference type="NCBI Taxonomy" id="36987"/>
    <lineage>
        <taxon>Eukaryota</taxon>
        <taxon>Metazoa</taxon>
        <taxon>Ecdysozoa</taxon>
        <taxon>Arthropoda</taxon>
        <taxon>Hexapoda</taxon>
        <taxon>Insecta</taxon>
        <taxon>Pterygota</taxon>
        <taxon>Neoptera</taxon>
        <taxon>Polyneoptera</taxon>
        <taxon>Dictyoptera</taxon>
        <taxon>Blattodea</taxon>
        <taxon>Blattoidea</taxon>
        <taxon>Termitoidae</taxon>
        <taxon>Rhinotermitidae</taxon>
        <taxon>Coptotermes</taxon>
    </lineage>
</organism>
<dbReference type="PROSITE" id="PS50297">
    <property type="entry name" value="ANK_REP_REGION"/>
    <property type="match status" value="1"/>
</dbReference>
<name>A0A6L2PFN7_COPFO</name>
<dbReference type="GO" id="GO:0070531">
    <property type="term" value="C:BRCA1-A complex"/>
    <property type="evidence" value="ECO:0007669"/>
    <property type="project" value="TreeGrafter"/>
</dbReference>
<dbReference type="InterPro" id="IPR002110">
    <property type="entry name" value="Ankyrin_rpt"/>
</dbReference>
<comment type="caution">
    <text evidence="4">The sequence shown here is derived from an EMBL/GenBank/DDBJ whole genome shotgun (WGS) entry which is preliminary data.</text>
</comment>
<dbReference type="Gene3D" id="1.25.40.20">
    <property type="entry name" value="Ankyrin repeat-containing domain"/>
    <property type="match status" value="2"/>
</dbReference>
<sequence length="266" mass="29618">MIVSSLAFGLQCLEGDCHLHLHTDTMEFGRRVSTFQNTLLLSFRVDIAFQMTAILVPGTARTSHAIKCLKCLDSSFESSISTEWCSNIIEGNKQPVPGYSPGYVDIIHYIHFYAARMHQKAYEERCIALLKKYPHAINTPRPSAMYTPFLRACLCGNATAISFMLKNGADITSHTKEGDTPMYLAVYSITKQPQVFDPICINILYNAGCDINTPKNHGYTPLHLAAKAGNADLVRWLLLRGADPDSVTKCNKKPVDFAKKYGMAFK</sequence>
<evidence type="ECO:0000256" key="2">
    <source>
        <dbReference type="ARBA" id="ARBA00023043"/>
    </source>
</evidence>
<dbReference type="GO" id="GO:0085020">
    <property type="term" value="P:protein K6-linked ubiquitination"/>
    <property type="evidence" value="ECO:0007669"/>
    <property type="project" value="TreeGrafter"/>
</dbReference>
<dbReference type="InParanoid" id="A0A6L2PFN7"/>
<dbReference type="EMBL" id="BLKM01010449">
    <property type="protein sequence ID" value="GFG30290.1"/>
    <property type="molecule type" value="Genomic_DNA"/>
</dbReference>
<keyword evidence="2 3" id="KW-0040">ANK repeat</keyword>
<protein>
    <submittedName>
        <fullName evidence="4">Uncharacterized protein</fullName>
    </submittedName>
</protein>
<gene>
    <name evidence="4" type="ORF">Cfor_04444</name>
</gene>
<evidence type="ECO:0000256" key="1">
    <source>
        <dbReference type="ARBA" id="ARBA00022737"/>
    </source>
</evidence>
<evidence type="ECO:0000313" key="4">
    <source>
        <dbReference type="EMBL" id="GFG30290.1"/>
    </source>
</evidence>
<dbReference type="Pfam" id="PF13606">
    <property type="entry name" value="Ank_3"/>
    <property type="match status" value="1"/>
</dbReference>
<keyword evidence="1" id="KW-0677">Repeat</keyword>
<dbReference type="OrthoDB" id="194358at2759"/>
<proteinExistence type="predicted"/>
<evidence type="ECO:0000313" key="5">
    <source>
        <dbReference type="Proteomes" id="UP000502823"/>
    </source>
</evidence>
<accession>A0A6L2PFN7</accession>